<dbReference type="Proteomes" id="UP001174691">
    <property type="component" value="Unassembled WGS sequence"/>
</dbReference>
<organism evidence="2 3">
    <name type="scientific">Coniochaeta hoffmannii</name>
    <dbReference type="NCBI Taxonomy" id="91930"/>
    <lineage>
        <taxon>Eukaryota</taxon>
        <taxon>Fungi</taxon>
        <taxon>Dikarya</taxon>
        <taxon>Ascomycota</taxon>
        <taxon>Pezizomycotina</taxon>
        <taxon>Sordariomycetes</taxon>
        <taxon>Sordariomycetidae</taxon>
        <taxon>Coniochaetales</taxon>
        <taxon>Coniochaetaceae</taxon>
        <taxon>Coniochaeta</taxon>
    </lineage>
</organism>
<accession>A0AA38VPQ4</accession>
<evidence type="ECO:0000256" key="1">
    <source>
        <dbReference type="SAM" id="MobiDB-lite"/>
    </source>
</evidence>
<feature type="region of interest" description="Disordered" evidence="1">
    <location>
        <begin position="1"/>
        <end position="22"/>
    </location>
</feature>
<protein>
    <recommendedName>
        <fullName evidence="4">C2H2-type domain-containing protein</fullName>
    </recommendedName>
</protein>
<proteinExistence type="predicted"/>
<keyword evidence="3" id="KW-1185">Reference proteome</keyword>
<sequence>MSDQSLEKPPSQGYSCPYRKRNPSTFNKEDYTECSLVAFMTMDDLKDHIEEIHRRSNRVCYRCQTAISPREDLVKHIRLDASLLCKPRREEDVWQWNPEDGFVDEAWEDAESWASLWAKLFGGHDPPKSPEFRDPKQPNRTG</sequence>
<feature type="compositionally biased region" description="Basic and acidic residues" evidence="1">
    <location>
        <begin position="125"/>
        <end position="142"/>
    </location>
</feature>
<reference evidence="2" key="1">
    <citation type="submission" date="2022-07" db="EMBL/GenBank/DDBJ databases">
        <title>Fungi with potential for degradation of polypropylene.</title>
        <authorList>
            <person name="Gostincar C."/>
        </authorList>
    </citation>
    <scope>NUCLEOTIDE SEQUENCE</scope>
    <source>
        <strain evidence="2">EXF-13287</strain>
    </source>
</reference>
<evidence type="ECO:0000313" key="2">
    <source>
        <dbReference type="EMBL" id="KAJ9138740.1"/>
    </source>
</evidence>
<gene>
    <name evidence="2" type="ORF">NKR19_g7741</name>
</gene>
<dbReference type="AlphaFoldDB" id="A0AA38VPQ4"/>
<dbReference type="PANTHER" id="PTHR38166:SF1">
    <property type="entry name" value="C2H2-TYPE DOMAIN-CONTAINING PROTEIN"/>
    <property type="match status" value="1"/>
</dbReference>
<feature type="region of interest" description="Disordered" evidence="1">
    <location>
        <begin position="122"/>
        <end position="142"/>
    </location>
</feature>
<evidence type="ECO:0000313" key="3">
    <source>
        <dbReference type="Proteomes" id="UP001174691"/>
    </source>
</evidence>
<dbReference type="EMBL" id="JANBVN010000141">
    <property type="protein sequence ID" value="KAJ9138740.1"/>
    <property type="molecule type" value="Genomic_DNA"/>
</dbReference>
<evidence type="ECO:0008006" key="4">
    <source>
        <dbReference type="Google" id="ProtNLM"/>
    </source>
</evidence>
<dbReference type="PANTHER" id="PTHR38166">
    <property type="entry name" value="C2H2-TYPE DOMAIN-CONTAINING PROTEIN-RELATED"/>
    <property type="match status" value="1"/>
</dbReference>
<comment type="caution">
    <text evidence="2">The sequence shown here is derived from an EMBL/GenBank/DDBJ whole genome shotgun (WGS) entry which is preliminary data.</text>
</comment>
<name>A0AA38VPQ4_9PEZI</name>